<gene>
    <name evidence="4" type="ORF">SAMN06295987_11238</name>
</gene>
<accession>A0A1U6IRP4</accession>
<keyword evidence="2" id="KW-0732">Signal</keyword>
<dbReference type="Gene3D" id="2.40.128.130">
    <property type="entry name" value="Autotransporter beta-domain"/>
    <property type="match status" value="1"/>
</dbReference>
<dbReference type="SUPFAM" id="SSF103515">
    <property type="entry name" value="Autotransporter"/>
    <property type="match status" value="1"/>
</dbReference>
<dbReference type="AlphaFoldDB" id="A0A1U6IRP4"/>
<sequence length="1052" mass="109036">MSSLKNSTSLGALVLALCSQPAMAATTIKTDTTSALATSGAGDVTVTEDGTITLASGTAITVDSDNAVDLEGGIELGDADGASAISVRSGTSSDVYVGEDASIYVLEDFIAEDDDDNSIADGAIAEASDRYGIHAADGASGTITNEGYIKVEGLDSSGIRVDGTYTGDITNTGSISVIGDNSTGISTQDVVGNVTVEGTVYVVGDGATALAVNGDVTGTVTVQGTVAQKYTYTNDEGDSVYLSRADLRSGTPAVSITGNVDGGIYIAAPPTDTDDDNDDEDNDGVDDDEEGTGAVVSYGNGPAIRIGGAEDITIGSVSSNSGTYSIAIDGTVTANSYYSNTDAFGLVIGGEGGDVTLTDGIGVTGTLKATSYDSSATALLINEGSDVGSLYNSGTITATLSSPGEGVTTAIRDLSGTLTTIENTGFITAGGSSTDTRVAVDLSANTSGVTISQYLNDEDAETSAEYVEDYEEEDPTIYTRIYGDIYTGAGDDLITASSGAIIGDTYFNAGDDTLELSGNTAYTGDVWFGSGTATATLSGESSFDGTMDFAGKGATLTINDSAVYSGLFTSAENLAVTVNGGILTANDTETSSFDSLYVAADGTLGVYVDGDESSLFVVNSAIFEDGASVTATVSDLATAEGDYTVLTADNLDIEGTLGAAISDLPFIYDGAVSADDNSITLSISRKSVAELGLDSAGGAAWDAVYQAAENDDYLTQSLLQIEDGDTLQSQVDGLLPDWSGGVFDAVTRGTRLASRHIGDDASTFDISEVDGWFEPIYWKSTKDKAGTAGYDASGWGLSAGFERLTSLGYFGASYAWLHGSVENKAETGDLNIGQHDLGLFWRTQKGPLMAWARLGASRISVDSTRTFTGTIDDDDFTYEADAKWKGWLLSGMAGASWKKEFSRRFSLKPKVELQQFWLKENGYTESADSDAMALTVADRTSRSTTVTPTVTASYSLGPISPDWRPLTFQFEGGRREVLAGSYGKTTAYFSGGDSYDLGDAFTITPDDLQGAWIGELRMLAGGYDFTWQIATRMEQTSDTTDLSARASLSVAF</sequence>
<dbReference type="RefSeq" id="WP_079731831.1">
    <property type="nucleotide sequence ID" value="NZ_FVZE01000012.1"/>
</dbReference>
<feature type="chain" id="PRO_5010529184" evidence="2">
    <location>
        <begin position="25"/>
        <end position="1052"/>
    </location>
</feature>
<evidence type="ECO:0000313" key="4">
    <source>
        <dbReference type="EMBL" id="SLK10680.1"/>
    </source>
</evidence>
<dbReference type="Pfam" id="PF03797">
    <property type="entry name" value="Autotransporter"/>
    <property type="match status" value="1"/>
</dbReference>
<dbReference type="SMART" id="SM00869">
    <property type="entry name" value="Autotransporter"/>
    <property type="match status" value="1"/>
</dbReference>
<organism evidence="4 5">
    <name type="scientific">Novosphingobium mathurense</name>
    <dbReference type="NCBI Taxonomy" id="428990"/>
    <lineage>
        <taxon>Bacteria</taxon>
        <taxon>Pseudomonadati</taxon>
        <taxon>Pseudomonadota</taxon>
        <taxon>Alphaproteobacteria</taxon>
        <taxon>Sphingomonadales</taxon>
        <taxon>Sphingomonadaceae</taxon>
        <taxon>Novosphingobium</taxon>
    </lineage>
</organism>
<evidence type="ECO:0000313" key="5">
    <source>
        <dbReference type="Proteomes" id="UP000190989"/>
    </source>
</evidence>
<reference evidence="5" key="1">
    <citation type="submission" date="2017-02" db="EMBL/GenBank/DDBJ databases">
        <authorList>
            <person name="Varghese N."/>
            <person name="Submissions S."/>
        </authorList>
    </citation>
    <scope>NUCLEOTIDE SEQUENCE [LARGE SCALE GENOMIC DNA]</scope>
    <source>
        <strain evidence="5">SM117</strain>
    </source>
</reference>
<feature type="domain" description="Autotransporter" evidence="3">
    <location>
        <begin position="764"/>
        <end position="1052"/>
    </location>
</feature>
<dbReference type="STRING" id="428990.SAMN06295987_11238"/>
<evidence type="ECO:0000256" key="1">
    <source>
        <dbReference type="SAM" id="MobiDB-lite"/>
    </source>
</evidence>
<evidence type="ECO:0000259" key="3">
    <source>
        <dbReference type="PROSITE" id="PS51208"/>
    </source>
</evidence>
<dbReference type="EMBL" id="FVZE01000012">
    <property type="protein sequence ID" value="SLK10680.1"/>
    <property type="molecule type" value="Genomic_DNA"/>
</dbReference>
<keyword evidence="5" id="KW-1185">Reference proteome</keyword>
<protein>
    <submittedName>
        <fullName evidence="4">Autotransporter beta-domain-containing protein</fullName>
    </submittedName>
</protein>
<dbReference type="InterPro" id="IPR036709">
    <property type="entry name" value="Autotransporte_beta_dom_sf"/>
</dbReference>
<evidence type="ECO:0000256" key="2">
    <source>
        <dbReference type="SAM" id="SignalP"/>
    </source>
</evidence>
<feature type="region of interest" description="Disordered" evidence="1">
    <location>
        <begin position="266"/>
        <end position="299"/>
    </location>
</feature>
<dbReference type="PROSITE" id="PS51208">
    <property type="entry name" value="AUTOTRANSPORTER"/>
    <property type="match status" value="1"/>
</dbReference>
<feature type="compositionally biased region" description="Acidic residues" evidence="1">
    <location>
        <begin position="272"/>
        <end position="291"/>
    </location>
</feature>
<dbReference type="InterPro" id="IPR005546">
    <property type="entry name" value="Autotransporte_beta"/>
</dbReference>
<dbReference type="Proteomes" id="UP000190989">
    <property type="component" value="Unassembled WGS sequence"/>
</dbReference>
<name>A0A1U6IRP4_9SPHN</name>
<feature type="signal peptide" evidence="2">
    <location>
        <begin position="1"/>
        <end position="24"/>
    </location>
</feature>
<proteinExistence type="predicted"/>